<evidence type="ECO:0000313" key="3">
    <source>
        <dbReference type="Proteomes" id="UP001307889"/>
    </source>
</evidence>
<keyword evidence="3" id="KW-1185">Reference proteome</keyword>
<protein>
    <submittedName>
        <fullName evidence="2">Uncharacterized protein</fullName>
    </submittedName>
</protein>
<feature type="compositionally biased region" description="Basic and acidic residues" evidence="1">
    <location>
        <begin position="39"/>
        <end position="50"/>
    </location>
</feature>
<proteinExistence type="predicted"/>
<reference evidence="2 3" key="1">
    <citation type="submission" date="2023-09" db="EMBL/GenBank/DDBJ databases">
        <title>Nesidiocoris tenuis whole genome shotgun sequence.</title>
        <authorList>
            <person name="Shibata T."/>
            <person name="Shimoda M."/>
            <person name="Kobayashi T."/>
            <person name="Uehara T."/>
        </authorList>
    </citation>
    <scope>NUCLEOTIDE SEQUENCE [LARGE SCALE GENOMIC DNA]</scope>
    <source>
        <strain evidence="2 3">Japan</strain>
    </source>
</reference>
<evidence type="ECO:0000256" key="1">
    <source>
        <dbReference type="SAM" id="MobiDB-lite"/>
    </source>
</evidence>
<feature type="compositionally biased region" description="Basic and acidic residues" evidence="1">
    <location>
        <begin position="75"/>
        <end position="85"/>
    </location>
</feature>
<organism evidence="2 3">
    <name type="scientific">Nesidiocoris tenuis</name>
    <dbReference type="NCBI Taxonomy" id="355587"/>
    <lineage>
        <taxon>Eukaryota</taxon>
        <taxon>Metazoa</taxon>
        <taxon>Ecdysozoa</taxon>
        <taxon>Arthropoda</taxon>
        <taxon>Hexapoda</taxon>
        <taxon>Insecta</taxon>
        <taxon>Pterygota</taxon>
        <taxon>Neoptera</taxon>
        <taxon>Paraneoptera</taxon>
        <taxon>Hemiptera</taxon>
        <taxon>Heteroptera</taxon>
        <taxon>Panheteroptera</taxon>
        <taxon>Cimicomorpha</taxon>
        <taxon>Miridae</taxon>
        <taxon>Dicyphina</taxon>
        <taxon>Nesidiocoris</taxon>
    </lineage>
</organism>
<dbReference type="Proteomes" id="UP001307889">
    <property type="component" value="Chromosome 10"/>
</dbReference>
<gene>
    <name evidence="2" type="ORF">NTJ_12323</name>
</gene>
<accession>A0ABN7B531</accession>
<evidence type="ECO:0000313" key="2">
    <source>
        <dbReference type="EMBL" id="BES99507.1"/>
    </source>
</evidence>
<feature type="region of interest" description="Disordered" evidence="1">
    <location>
        <begin position="1"/>
        <end position="90"/>
    </location>
</feature>
<dbReference type="EMBL" id="AP028918">
    <property type="protein sequence ID" value="BES99507.1"/>
    <property type="molecule type" value="Genomic_DNA"/>
</dbReference>
<sequence>MDKAINLEPSEIEDSGARDEVTNTVDTNTNFEQIEDEWRESSSEKTDGKGGGKCPHASPKSRLLRHRRIHNGDISGERSEPRGNSKSEPSILDLADIDHNYALHCANKGSLAHHVELLPHSIKLEEDDCLVLPIMGEDSETLEGGPRRIEDDNAVPRVVCLDYWTQRSLPMDS</sequence>
<name>A0ABN7B531_9HEMI</name>